<dbReference type="GO" id="GO:0015035">
    <property type="term" value="F:protein-disulfide reductase activity"/>
    <property type="evidence" value="ECO:0007669"/>
    <property type="project" value="UniProtKB-UniRule"/>
</dbReference>
<comment type="similarity">
    <text evidence="1 8">Belongs to the thioredoxin family.</text>
</comment>
<dbReference type="PROSITE" id="PS51352">
    <property type="entry name" value="THIOREDOXIN_2"/>
    <property type="match status" value="1"/>
</dbReference>
<evidence type="ECO:0000313" key="12">
    <source>
        <dbReference type="EMBL" id="HIW80932.1"/>
    </source>
</evidence>
<evidence type="ECO:0000313" key="13">
    <source>
        <dbReference type="Proteomes" id="UP000824265"/>
    </source>
</evidence>
<feature type="site" description="Contributes to redox potential value" evidence="9">
    <location>
        <position position="31"/>
    </location>
</feature>
<comment type="caution">
    <text evidence="12">The sequence shown here is derived from an EMBL/GenBank/DDBJ whole genome shotgun (WGS) entry which is preliminary data.</text>
</comment>
<keyword evidence="4" id="KW-0249">Electron transport</keyword>
<evidence type="ECO:0000259" key="11">
    <source>
        <dbReference type="PROSITE" id="PS51352"/>
    </source>
</evidence>
<gene>
    <name evidence="12" type="primary">trxA</name>
    <name evidence="12" type="ORF">H9742_05280</name>
</gene>
<evidence type="ECO:0000256" key="8">
    <source>
        <dbReference type="PIRNR" id="PIRNR000077"/>
    </source>
</evidence>
<evidence type="ECO:0000256" key="1">
    <source>
        <dbReference type="ARBA" id="ARBA00008987"/>
    </source>
</evidence>
<proteinExistence type="inferred from homology"/>
<dbReference type="SUPFAM" id="SSF52833">
    <property type="entry name" value="Thioredoxin-like"/>
    <property type="match status" value="1"/>
</dbReference>
<evidence type="ECO:0000256" key="7">
    <source>
        <dbReference type="NCBIfam" id="TIGR01068"/>
    </source>
</evidence>
<feature type="domain" description="Thioredoxin" evidence="11">
    <location>
        <begin position="1"/>
        <end position="105"/>
    </location>
</feature>
<feature type="disulfide bond" description="Redox-active" evidence="10">
    <location>
        <begin position="30"/>
        <end position="33"/>
    </location>
</feature>
<dbReference type="PIRSF" id="PIRSF000077">
    <property type="entry name" value="Thioredoxin"/>
    <property type="match status" value="1"/>
</dbReference>
<dbReference type="PANTHER" id="PTHR45663">
    <property type="entry name" value="GEO12009P1"/>
    <property type="match status" value="1"/>
</dbReference>
<feature type="active site" description="Nucleophile" evidence="9">
    <location>
        <position position="33"/>
    </location>
</feature>
<name>A0A9D1R6F2_9FIRM</name>
<feature type="active site" description="Nucleophile" evidence="9">
    <location>
        <position position="30"/>
    </location>
</feature>
<dbReference type="CDD" id="cd02947">
    <property type="entry name" value="TRX_family"/>
    <property type="match status" value="1"/>
</dbReference>
<keyword evidence="3" id="KW-0813">Transport</keyword>
<sequence length="105" mass="11744">MEYTFTTANFEQEVLKSELPVLVDFYADWCNPCKMMAPVVEALAKELAGRCRVGKCNIDENLPIAQKYRVASIPTFIVFKNGQPAKTVMGAMPAQELRSQVEQAL</sequence>
<dbReference type="InterPro" id="IPR013766">
    <property type="entry name" value="Thioredoxin_domain"/>
</dbReference>
<dbReference type="FunFam" id="3.40.30.10:FF:000001">
    <property type="entry name" value="Thioredoxin"/>
    <property type="match status" value="1"/>
</dbReference>
<evidence type="ECO:0000256" key="5">
    <source>
        <dbReference type="ARBA" id="ARBA00023157"/>
    </source>
</evidence>
<evidence type="ECO:0000256" key="2">
    <source>
        <dbReference type="ARBA" id="ARBA00020570"/>
    </source>
</evidence>
<protein>
    <recommendedName>
        <fullName evidence="2 7">Thioredoxin</fullName>
    </recommendedName>
</protein>
<keyword evidence="5 10" id="KW-1015">Disulfide bond</keyword>
<dbReference type="AlphaFoldDB" id="A0A9D1R6F2"/>
<dbReference type="InterPro" id="IPR036249">
    <property type="entry name" value="Thioredoxin-like_sf"/>
</dbReference>
<accession>A0A9D1R6F2</accession>
<evidence type="ECO:0000256" key="9">
    <source>
        <dbReference type="PIRSR" id="PIRSR000077-1"/>
    </source>
</evidence>
<dbReference type="PANTHER" id="PTHR45663:SF11">
    <property type="entry name" value="GEO12009P1"/>
    <property type="match status" value="1"/>
</dbReference>
<dbReference type="Gene3D" id="3.40.30.10">
    <property type="entry name" value="Glutaredoxin"/>
    <property type="match status" value="1"/>
</dbReference>
<dbReference type="EMBL" id="DXGH01000029">
    <property type="protein sequence ID" value="HIW80932.1"/>
    <property type="molecule type" value="Genomic_DNA"/>
</dbReference>
<dbReference type="Proteomes" id="UP000824265">
    <property type="component" value="Unassembled WGS sequence"/>
</dbReference>
<evidence type="ECO:0000256" key="4">
    <source>
        <dbReference type="ARBA" id="ARBA00022982"/>
    </source>
</evidence>
<reference evidence="12" key="1">
    <citation type="journal article" date="2021" name="PeerJ">
        <title>Extensive microbial diversity within the chicken gut microbiome revealed by metagenomics and culture.</title>
        <authorList>
            <person name="Gilroy R."/>
            <person name="Ravi A."/>
            <person name="Getino M."/>
            <person name="Pursley I."/>
            <person name="Horton D.L."/>
            <person name="Alikhan N.F."/>
            <person name="Baker D."/>
            <person name="Gharbi K."/>
            <person name="Hall N."/>
            <person name="Watson M."/>
            <person name="Adriaenssens E.M."/>
            <person name="Foster-Nyarko E."/>
            <person name="Jarju S."/>
            <person name="Secka A."/>
            <person name="Antonio M."/>
            <person name="Oren A."/>
            <person name="Chaudhuri R.R."/>
            <person name="La Ragione R."/>
            <person name="Hildebrand F."/>
            <person name="Pallen M.J."/>
        </authorList>
    </citation>
    <scope>NUCLEOTIDE SEQUENCE</scope>
    <source>
        <strain evidence="12">CHK195-6426</strain>
    </source>
</reference>
<evidence type="ECO:0000256" key="3">
    <source>
        <dbReference type="ARBA" id="ARBA00022448"/>
    </source>
</evidence>
<dbReference type="InterPro" id="IPR005746">
    <property type="entry name" value="Thioredoxin"/>
</dbReference>
<evidence type="ECO:0000256" key="10">
    <source>
        <dbReference type="PIRSR" id="PIRSR000077-4"/>
    </source>
</evidence>
<dbReference type="NCBIfam" id="TIGR01068">
    <property type="entry name" value="thioredoxin"/>
    <property type="match status" value="1"/>
</dbReference>
<evidence type="ECO:0000256" key="6">
    <source>
        <dbReference type="ARBA" id="ARBA00023284"/>
    </source>
</evidence>
<dbReference type="GO" id="GO:0045454">
    <property type="term" value="P:cell redox homeostasis"/>
    <property type="evidence" value="ECO:0007669"/>
    <property type="project" value="TreeGrafter"/>
</dbReference>
<feature type="site" description="Deprotonates C-terminal active site Cys" evidence="9">
    <location>
        <position position="24"/>
    </location>
</feature>
<reference evidence="12" key="2">
    <citation type="submission" date="2021-04" db="EMBL/GenBank/DDBJ databases">
        <authorList>
            <person name="Gilroy R."/>
        </authorList>
    </citation>
    <scope>NUCLEOTIDE SEQUENCE</scope>
    <source>
        <strain evidence="12">CHK195-6426</strain>
    </source>
</reference>
<dbReference type="Pfam" id="PF00085">
    <property type="entry name" value="Thioredoxin"/>
    <property type="match status" value="1"/>
</dbReference>
<dbReference type="GO" id="GO:0005829">
    <property type="term" value="C:cytosol"/>
    <property type="evidence" value="ECO:0007669"/>
    <property type="project" value="TreeGrafter"/>
</dbReference>
<dbReference type="PRINTS" id="PR00421">
    <property type="entry name" value="THIOREDOXIN"/>
</dbReference>
<organism evidence="12 13">
    <name type="scientific">Candidatus Acetatifactor stercoripullorum</name>
    <dbReference type="NCBI Taxonomy" id="2838414"/>
    <lineage>
        <taxon>Bacteria</taxon>
        <taxon>Bacillati</taxon>
        <taxon>Bacillota</taxon>
        <taxon>Clostridia</taxon>
        <taxon>Lachnospirales</taxon>
        <taxon>Lachnospiraceae</taxon>
        <taxon>Acetatifactor</taxon>
    </lineage>
</organism>
<keyword evidence="6 10" id="KW-0676">Redox-active center</keyword>
<feature type="site" description="Contributes to redox potential value" evidence="9">
    <location>
        <position position="32"/>
    </location>
</feature>